<gene>
    <name evidence="2" type="ORF">TWF694_004902</name>
</gene>
<sequence>MFVGSTWMELAIPEREKDPKTHASHAIISPTWGTDTFKIGQHSRSVENEKKERKNKIT</sequence>
<protein>
    <submittedName>
        <fullName evidence="2">Uncharacterized protein</fullName>
    </submittedName>
</protein>
<feature type="region of interest" description="Disordered" evidence="1">
    <location>
        <begin position="39"/>
        <end position="58"/>
    </location>
</feature>
<comment type="caution">
    <text evidence="2">The sequence shown here is derived from an EMBL/GenBank/DDBJ whole genome shotgun (WGS) entry which is preliminary data.</text>
</comment>
<reference evidence="2 3" key="1">
    <citation type="submission" date="2019-10" db="EMBL/GenBank/DDBJ databases">
        <authorList>
            <person name="Palmer J.M."/>
        </authorList>
    </citation>
    <scope>NUCLEOTIDE SEQUENCE [LARGE SCALE GENOMIC DNA]</scope>
    <source>
        <strain evidence="2 3">TWF694</strain>
    </source>
</reference>
<dbReference type="Proteomes" id="UP001365542">
    <property type="component" value="Unassembled WGS sequence"/>
</dbReference>
<keyword evidence="3" id="KW-1185">Reference proteome</keyword>
<name>A0AAV9WU32_9PEZI</name>
<dbReference type="AlphaFoldDB" id="A0AAV9WU32"/>
<evidence type="ECO:0000256" key="1">
    <source>
        <dbReference type="SAM" id="MobiDB-lite"/>
    </source>
</evidence>
<proteinExistence type="predicted"/>
<dbReference type="EMBL" id="JAVHJO010000016">
    <property type="protein sequence ID" value="KAK6526302.1"/>
    <property type="molecule type" value="Genomic_DNA"/>
</dbReference>
<evidence type="ECO:0000313" key="3">
    <source>
        <dbReference type="Proteomes" id="UP001365542"/>
    </source>
</evidence>
<evidence type="ECO:0000313" key="2">
    <source>
        <dbReference type="EMBL" id="KAK6526302.1"/>
    </source>
</evidence>
<organism evidence="2 3">
    <name type="scientific">Orbilia ellipsospora</name>
    <dbReference type="NCBI Taxonomy" id="2528407"/>
    <lineage>
        <taxon>Eukaryota</taxon>
        <taxon>Fungi</taxon>
        <taxon>Dikarya</taxon>
        <taxon>Ascomycota</taxon>
        <taxon>Pezizomycotina</taxon>
        <taxon>Orbiliomycetes</taxon>
        <taxon>Orbiliales</taxon>
        <taxon>Orbiliaceae</taxon>
        <taxon>Orbilia</taxon>
    </lineage>
</organism>
<accession>A0AAV9WU32</accession>